<comment type="catalytic activity">
    <reaction evidence="1 14">
        <text>D-ribulose 5-phosphate = (2S)-2-hydroxy-3-oxobutyl phosphate + formate + H(+)</text>
        <dbReference type="Rhea" id="RHEA:18457"/>
        <dbReference type="ChEBI" id="CHEBI:15378"/>
        <dbReference type="ChEBI" id="CHEBI:15740"/>
        <dbReference type="ChEBI" id="CHEBI:58121"/>
        <dbReference type="ChEBI" id="CHEBI:58830"/>
        <dbReference type="EC" id="4.1.99.12"/>
    </reaction>
</comment>
<feature type="site" description="Essential for catalytic activity" evidence="14">
    <location>
        <position position="168"/>
    </location>
</feature>
<comment type="caution">
    <text evidence="16">The sequence shown here is derived from an EMBL/GenBank/DDBJ whole genome shotgun (WGS) entry which is preliminary data.</text>
</comment>
<dbReference type="EC" id="4.1.99.12" evidence="7 14"/>
<evidence type="ECO:0000256" key="4">
    <source>
        <dbReference type="ARBA" id="ARBA00004904"/>
    </source>
</evidence>
<sequence length="373" mass="41539">MNDIKLDSISEAIEEIKKGKMVIVVDDEDRENEGDFVVSAELITPEIINFMSIHGRGLHCAPLPEERCEELELHPMVGKNTDPKETAFTVSVDLLGHGVTTGISAADRAKTVQALMDPNTTPGQLGRPGHVFPLRAKKGGVLRRPGHTEAAVDLTVLAGLKPGGVIVEIMNEDGTMARLPQLREIADKFDLKLVTIQDLIAYRLQHESLIERIEEFPIKTFFGDYQLITFRQKTNEQIHFALVKGEWSEEEAVPVRVKSTNSYYDLFSSLQFGETPLLKRITEIIDEEGKGAIVFINNIVSSDLIQAKVNQFKDFQTGDQQTPLLKPDSLDYGTGAQIIKDLGITNIKLITQSPNKKRSLSGYDLEIVDYIKI</sequence>
<keyword evidence="12 14" id="KW-0464">Manganese</keyword>
<dbReference type="NCBIfam" id="TIGR00506">
    <property type="entry name" value="ribB"/>
    <property type="match status" value="1"/>
</dbReference>
<protein>
    <recommendedName>
        <fullName evidence="8 14">3,4-dihydroxy-2-butanone 4-phosphate synthase</fullName>
        <shortName evidence="14">DHBP synthase</shortName>
        <ecNumber evidence="7 14">4.1.99.12</ecNumber>
    </recommendedName>
</protein>
<dbReference type="Gene3D" id="3.90.870.10">
    <property type="entry name" value="DHBP synthase"/>
    <property type="match status" value="1"/>
</dbReference>
<feature type="binding site" evidence="14">
    <location>
        <position position="35"/>
    </location>
    <ligand>
        <name>D-ribulose 5-phosphate</name>
        <dbReference type="ChEBI" id="CHEBI:58121"/>
    </ligand>
</feature>
<dbReference type="Pfam" id="PF00925">
    <property type="entry name" value="GTP_cyclohydro2"/>
    <property type="match status" value="1"/>
</dbReference>
<dbReference type="Pfam" id="PF00926">
    <property type="entry name" value="DHBP_synthase"/>
    <property type="match status" value="1"/>
</dbReference>
<feature type="binding site" evidence="14">
    <location>
        <begin position="144"/>
        <end position="148"/>
    </location>
    <ligand>
        <name>D-ribulose 5-phosphate</name>
        <dbReference type="ChEBI" id="CHEBI:58121"/>
    </ligand>
</feature>
<organism evidence="16 17">
    <name type="scientific">Profundicola chukchiensis</name>
    <dbReference type="NCBI Taxonomy" id="2961959"/>
    <lineage>
        <taxon>Bacteria</taxon>
        <taxon>Pseudomonadati</taxon>
        <taxon>Bacteroidota</taxon>
        <taxon>Flavobacteriia</taxon>
        <taxon>Flavobacteriales</taxon>
        <taxon>Weeksellaceae</taxon>
        <taxon>Profundicola</taxon>
    </lineage>
</organism>
<feature type="site" description="Essential for catalytic activity" evidence="14">
    <location>
        <position position="130"/>
    </location>
</feature>
<dbReference type="FunFam" id="3.90.870.10:FF:000001">
    <property type="entry name" value="Riboflavin biosynthesis protein RibBA"/>
    <property type="match status" value="1"/>
</dbReference>
<dbReference type="PANTHER" id="PTHR21327">
    <property type="entry name" value="GTP CYCLOHYDROLASE II-RELATED"/>
    <property type="match status" value="1"/>
</dbReference>
<dbReference type="PANTHER" id="PTHR21327:SF18">
    <property type="entry name" value="3,4-DIHYDROXY-2-BUTANONE 4-PHOSPHATE SYNTHASE"/>
    <property type="match status" value="1"/>
</dbReference>
<evidence type="ECO:0000256" key="8">
    <source>
        <dbReference type="ARBA" id="ARBA00018836"/>
    </source>
</evidence>
<evidence type="ECO:0000256" key="9">
    <source>
        <dbReference type="ARBA" id="ARBA00022619"/>
    </source>
</evidence>
<keyword evidence="11 14" id="KW-0460">Magnesium</keyword>
<comment type="cofactor">
    <cofactor evidence="14">
        <name>Mg(2+)</name>
        <dbReference type="ChEBI" id="CHEBI:18420"/>
    </cofactor>
    <cofactor evidence="14">
        <name>Mn(2+)</name>
        <dbReference type="ChEBI" id="CHEBI:29035"/>
    </cofactor>
    <text evidence="14">Binds 2 divalent metal cations per subunit. Magnesium or manganese.</text>
</comment>
<keyword evidence="13 14" id="KW-0456">Lyase</keyword>
<dbReference type="InterPro" id="IPR017945">
    <property type="entry name" value="DHBP_synth_RibB-like_a/b_dom"/>
</dbReference>
<feature type="binding site" evidence="14">
    <location>
        <position position="31"/>
    </location>
    <ligand>
        <name>Mg(2+)</name>
        <dbReference type="ChEBI" id="CHEBI:18420"/>
        <label>2</label>
    </ligand>
</feature>
<dbReference type="GO" id="GO:0030145">
    <property type="term" value="F:manganese ion binding"/>
    <property type="evidence" value="ECO:0007669"/>
    <property type="project" value="UniProtKB-UniRule"/>
</dbReference>
<proteinExistence type="inferred from homology"/>
<evidence type="ECO:0000256" key="10">
    <source>
        <dbReference type="ARBA" id="ARBA00022723"/>
    </source>
</evidence>
<evidence type="ECO:0000256" key="1">
    <source>
        <dbReference type="ARBA" id="ARBA00000141"/>
    </source>
</evidence>
<comment type="pathway">
    <text evidence="4 14">Cofactor biosynthesis; riboflavin biosynthesis; 2-hydroxy-3-oxobutyl phosphate from D-ribulose 5-phosphate: step 1/1.</text>
</comment>
<name>A0A9X4N077_9FLAO</name>
<dbReference type="SUPFAM" id="SSF142695">
    <property type="entry name" value="RibA-like"/>
    <property type="match status" value="1"/>
</dbReference>
<dbReference type="PIRSF" id="PIRSF001259">
    <property type="entry name" value="RibA"/>
    <property type="match status" value="1"/>
</dbReference>
<feature type="binding site" evidence="14">
    <location>
        <position position="147"/>
    </location>
    <ligand>
        <name>Mg(2+)</name>
        <dbReference type="ChEBI" id="CHEBI:18420"/>
        <label>2</label>
    </ligand>
</feature>
<evidence type="ECO:0000256" key="12">
    <source>
        <dbReference type="ARBA" id="ARBA00023211"/>
    </source>
</evidence>
<comment type="function">
    <text evidence="3 14">Catalyzes the conversion of D-ribulose 5-phosphate to formate and 3,4-dihydroxy-2-butanone 4-phosphate.</text>
</comment>
<feature type="domain" description="GTP cyclohydrolase II" evidence="15">
    <location>
        <begin position="212"/>
        <end position="371"/>
    </location>
</feature>
<keyword evidence="17" id="KW-1185">Reference proteome</keyword>
<keyword evidence="9 14" id="KW-0686">Riboflavin biosynthesis</keyword>
<accession>A0A9X4N077</accession>
<evidence type="ECO:0000256" key="2">
    <source>
        <dbReference type="ARBA" id="ARBA00001936"/>
    </source>
</evidence>
<dbReference type="InterPro" id="IPR000422">
    <property type="entry name" value="DHBP_synthase_RibB"/>
</dbReference>
<keyword evidence="10 14" id="KW-0479">Metal-binding</keyword>
<dbReference type="InterPro" id="IPR036144">
    <property type="entry name" value="RibA-like_sf"/>
</dbReference>
<evidence type="ECO:0000313" key="16">
    <source>
        <dbReference type="EMBL" id="MDG4945851.1"/>
    </source>
</evidence>
<dbReference type="GO" id="GO:0008686">
    <property type="term" value="F:3,4-dihydroxy-2-butanone-4-phosphate synthase activity"/>
    <property type="evidence" value="ECO:0007669"/>
    <property type="project" value="UniProtKB-UniRule"/>
</dbReference>
<evidence type="ECO:0000256" key="7">
    <source>
        <dbReference type="ARBA" id="ARBA00012153"/>
    </source>
</evidence>
<dbReference type="AlphaFoldDB" id="A0A9X4N077"/>
<evidence type="ECO:0000256" key="14">
    <source>
        <dbReference type="HAMAP-Rule" id="MF_00180"/>
    </source>
</evidence>
<comment type="similarity">
    <text evidence="14">Belongs to the DHBP synthase family.</text>
</comment>
<dbReference type="GO" id="GO:0005829">
    <property type="term" value="C:cytosol"/>
    <property type="evidence" value="ECO:0007669"/>
    <property type="project" value="TreeGrafter"/>
</dbReference>
<evidence type="ECO:0000313" key="17">
    <source>
        <dbReference type="Proteomes" id="UP001152599"/>
    </source>
</evidence>
<evidence type="ECO:0000256" key="5">
    <source>
        <dbReference type="ARBA" id="ARBA00005520"/>
    </source>
</evidence>
<dbReference type="EMBL" id="JANCMU010000002">
    <property type="protein sequence ID" value="MDG4945851.1"/>
    <property type="molecule type" value="Genomic_DNA"/>
</dbReference>
<evidence type="ECO:0000256" key="3">
    <source>
        <dbReference type="ARBA" id="ARBA00002284"/>
    </source>
</evidence>
<dbReference type="HAMAP" id="MF_00180">
    <property type="entry name" value="RibB"/>
    <property type="match status" value="1"/>
</dbReference>
<evidence type="ECO:0000256" key="11">
    <source>
        <dbReference type="ARBA" id="ARBA00022842"/>
    </source>
</evidence>
<comment type="subunit">
    <text evidence="14">Homodimer.</text>
</comment>
<reference evidence="16" key="1">
    <citation type="submission" date="2022-07" db="EMBL/GenBank/DDBJ databases">
        <title>Description and genome-wide analysis of Profundicola chukchiensis gen. nov., sp. nov., marine bacteria isolated from bottom sediments of the Chukchi Sea.</title>
        <authorList>
            <person name="Romanenko L."/>
            <person name="Otstavnykh N."/>
            <person name="Kurilenko V."/>
            <person name="Eremeev V."/>
            <person name="Velansky P."/>
            <person name="Mikhailov V."/>
            <person name="Isaeva M."/>
        </authorList>
    </citation>
    <scope>NUCLEOTIDE SEQUENCE</scope>
    <source>
        <strain evidence="16">KMM 9713</strain>
    </source>
</reference>
<dbReference type="Proteomes" id="UP001152599">
    <property type="component" value="Unassembled WGS sequence"/>
</dbReference>
<dbReference type="GO" id="GO:0000287">
    <property type="term" value="F:magnesium ion binding"/>
    <property type="evidence" value="ECO:0007669"/>
    <property type="project" value="UniProtKB-UniRule"/>
</dbReference>
<feature type="binding site" evidence="14">
    <location>
        <begin position="30"/>
        <end position="31"/>
    </location>
    <ligand>
        <name>D-ribulose 5-phosphate</name>
        <dbReference type="ChEBI" id="CHEBI:58121"/>
    </ligand>
</feature>
<evidence type="ECO:0000259" key="15">
    <source>
        <dbReference type="Pfam" id="PF00925"/>
    </source>
</evidence>
<dbReference type="GO" id="GO:0003935">
    <property type="term" value="F:GTP cyclohydrolase II activity"/>
    <property type="evidence" value="ECO:0007669"/>
    <property type="project" value="TreeGrafter"/>
</dbReference>
<dbReference type="Gene3D" id="3.40.50.10990">
    <property type="entry name" value="GTP cyclohydrolase II"/>
    <property type="match status" value="1"/>
</dbReference>
<comment type="similarity">
    <text evidence="5">In the N-terminal section; belongs to the DHBP synthase family.</text>
</comment>
<evidence type="ECO:0000256" key="6">
    <source>
        <dbReference type="ARBA" id="ARBA00008976"/>
    </source>
</evidence>
<feature type="binding site" evidence="14">
    <location>
        <position position="31"/>
    </location>
    <ligand>
        <name>Mg(2+)</name>
        <dbReference type="ChEBI" id="CHEBI:18420"/>
        <label>1</label>
    </ligand>
</feature>
<evidence type="ECO:0000256" key="13">
    <source>
        <dbReference type="ARBA" id="ARBA00023239"/>
    </source>
</evidence>
<gene>
    <name evidence="14 16" type="primary">ribB</name>
    <name evidence="16" type="ORF">NMK71_05445</name>
</gene>
<dbReference type="RefSeq" id="WP_304420399.1">
    <property type="nucleotide sequence ID" value="NZ_JANCMU010000002.1"/>
</dbReference>
<comment type="similarity">
    <text evidence="6">In the C-terminal section; belongs to the GTP cyclohydrolase II family.</text>
</comment>
<dbReference type="InterPro" id="IPR032677">
    <property type="entry name" value="GTP_cyclohydro_II"/>
</dbReference>
<dbReference type="SUPFAM" id="SSF55821">
    <property type="entry name" value="YrdC/RibB"/>
    <property type="match status" value="1"/>
</dbReference>
<comment type="cofactor">
    <cofactor evidence="2">
        <name>Mn(2+)</name>
        <dbReference type="ChEBI" id="CHEBI:29035"/>
    </cofactor>
</comment>
<dbReference type="GO" id="GO:0009231">
    <property type="term" value="P:riboflavin biosynthetic process"/>
    <property type="evidence" value="ECO:0007669"/>
    <property type="project" value="UniProtKB-UniRule"/>
</dbReference>